<keyword evidence="3" id="KW-0479">Metal-binding</keyword>
<dbReference type="Gene3D" id="1.10.238.10">
    <property type="entry name" value="EF-hand"/>
    <property type="match status" value="1"/>
</dbReference>
<organism evidence="9 10">
    <name type="scientific">Branchiostoma lanceolatum</name>
    <name type="common">Common lancelet</name>
    <name type="synonym">Amphioxus lanceolatum</name>
    <dbReference type="NCBI Taxonomy" id="7740"/>
    <lineage>
        <taxon>Eukaryota</taxon>
        <taxon>Metazoa</taxon>
        <taxon>Chordata</taxon>
        <taxon>Cephalochordata</taxon>
        <taxon>Leptocardii</taxon>
        <taxon>Amphioxiformes</taxon>
        <taxon>Branchiostomatidae</taxon>
        <taxon>Branchiostoma</taxon>
    </lineage>
</organism>
<name>A0A8J9Z1H9_BRALA</name>
<dbReference type="CDD" id="cd00051">
    <property type="entry name" value="EFh"/>
    <property type="match status" value="1"/>
</dbReference>
<sequence>MGILWSRLKQRREMRKVLSKVGPTTHFAKHEAEYWMKIFYKDVPTGKLSEAEFVEYFGNFYTATDDRSKSTLARQIFKAFDRNNNGHVSLREYLMGMSTLLRGDALEKLEWSFILFDLDGDGLVSKEDMEGVLMLYNDLRMNKEGGKSDEQLAAIVDQEFNLIDRAGKGRLGKRQFIEGVSRSFRLLDIMPIR</sequence>
<dbReference type="PROSITE" id="PS50222">
    <property type="entry name" value="EF_HAND_2"/>
    <property type="match status" value="2"/>
</dbReference>
<proteinExistence type="inferred from homology"/>
<feature type="domain" description="EF-hand" evidence="7">
    <location>
        <begin position="104"/>
        <end position="139"/>
    </location>
</feature>
<dbReference type="PROSITE" id="PS00018">
    <property type="entry name" value="EF_HAND_1"/>
    <property type="match status" value="2"/>
</dbReference>
<accession>A0A8J9Z1H9</accession>
<keyword evidence="2" id="KW-0519">Myristate</keyword>
<dbReference type="Pfam" id="PF13202">
    <property type="entry name" value="EF-hand_5"/>
    <property type="match status" value="2"/>
</dbReference>
<dbReference type="GO" id="GO:0005509">
    <property type="term" value="F:calcium ion binding"/>
    <property type="evidence" value="ECO:0007669"/>
    <property type="project" value="InterPro"/>
</dbReference>
<keyword evidence="10" id="KW-1185">Reference proteome</keyword>
<dbReference type="AlphaFoldDB" id="A0A8J9Z1H9"/>
<gene>
    <name evidence="9" type="primary">HPCAL1</name>
    <name evidence="8" type="ORF">BLAG_LOCUS8080</name>
    <name evidence="9" type="ORF">BLAG_LOCUS8090</name>
</gene>
<evidence type="ECO:0000313" key="9">
    <source>
        <dbReference type="EMBL" id="CAH1245890.1"/>
    </source>
</evidence>
<dbReference type="EMBL" id="OV696700">
    <property type="protein sequence ID" value="CAH1245890.1"/>
    <property type="molecule type" value="Genomic_DNA"/>
</dbReference>
<dbReference type="InterPro" id="IPR011992">
    <property type="entry name" value="EF-hand-dom_pair"/>
</dbReference>
<dbReference type="Proteomes" id="UP000838412">
    <property type="component" value="Chromosome 15"/>
</dbReference>
<evidence type="ECO:0000313" key="10">
    <source>
        <dbReference type="Proteomes" id="UP000838412"/>
    </source>
</evidence>
<keyword evidence="6" id="KW-0449">Lipoprotein</keyword>
<protein>
    <submittedName>
        <fullName evidence="9">HPCAL1 protein</fullName>
    </submittedName>
</protein>
<dbReference type="PRINTS" id="PR00450">
    <property type="entry name" value="RECOVERIN"/>
</dbReference>
<dbReference type="PANTHER" id="PTHR23055:SF178">
    <property type="entry name" value="NEUROCALCIN HOMOLOG"/>
    <property type="match status" value="1"/>
</dbReference>
<dbReference type="SUPFAM" id="SSF47473">
    <property type="entry name" value="EF-hand"/>
    <property type="match status" value="1"/>
</dbReference>
<dbReference type="OrthoDB" id="191686at2759"/>
<dbReference type="InterPro" id="IPR028846">
    <property type="entry name" value="Recoverin"/>
</dbReference>
<dbReference type="InterPro" id="IPR018247">
    <property type="entry name" value="EF_Hand_1_Ca_BS"/>
</dbReference>
<evidence type="ECO:0000313" key="8">
    <source>
        <dbReference type="EMBL" id="CAH1245880.1"/>
    </source>
</evidence>
<evidence type="ECO:0000256" key="2">
    <source>
        <dbReference type="ARBA" id="ARBA00022707"/>
    </source>
</evidence>
<dbReference type="SMART" id="SM00054">
    <property type="entry name" value="EFh"/>
    <property type="match status" value="3"/>
</dbReference>
<comment type="similarity">
    <text evidence="1">Belongs to the recoverin family.</text>
</comment>
<reference evidence="9" key="1">
    <citation type="submission" date="2022-01" db="EMBL/GenBank/DDBJ databases">
        <authorList>
            <person name="Braso-Vives M."/>
        </authorList>
    </citation>
    <scope>NUCLEOTIDE SEQUENCE</scope>
</reference>
<dbReference type="EMBL" id="OV696700">
    <property type="protein sequence ID" value="CAH1245880.1"/>
    <property type="molecule type" value="Genomic_DNA"/>
</dbReference>
<evidence type="ECO:0000256" key="1">
    <source>
        <dbReference type="ARBA" id="ARBA00006049"/>
    </source>
</evidence>
<dbReference type="PANTHER" id="PTHR23055">
    <property type="entry name" value="CALCIUM BINDING PROTEINS"/>
    <property type="match status" value="1"/>
</dbReference>
<dbReference type="InterPro" id="IPR002048">
    <property type="entry name" value="EF_hand_dom"/>
</dbReference>
<evidence type="ECO:0000256" key="4">
    <source>
        <dbReference type="ARBA" id="ARBA00022737"/>
    </source>
</evidence>
<evidence type="ECO:0000256" key="5">
    <source>
        <dbReference type="ARBA" id="ARBA00022837"/>
    </source>
</evidence>
<keyword evidence="5" id="KW-0106">Calcium</keyword>
<feature type="domain" description="EF-hand" evidence="7">
    <location>
        <begin position="68"/>
        <end position="103"/>
    </location>
</feature>
<evidence type="ECO:0000256" key="6">
    <source>
        <dbReference type="ARBA" id="ARBA00023288"/>
    </source>
</evidence>
<evidence type="ECO:0000256" key="3">
    <source>
        <dbReference type="ARBA" id="ARBA00022723"/>
    </source>
</evidence>
<keyword evidence="4" id="KW-0677">Repeat</keyword>
<evidence type="ECO:0000259" key="7">
    <source>
        <dbReference type="PROSITE" id="PS50222"/>
    </source>
</evidence>